<dbReference type="Proteomes" id="UP000217265">
    <property type="component" value="Chromosome"/>
</dbReference>
<dbReference type="EMBL" id="CP023344">
    <property type="protein sequence ID" value="ATC65043.1"/>
    <property type="molecule type" value="Genomic_DNA"/>
</dbReference>
<organism evidence="2 3">
    <name type="scientific">Nibricoccus aquaticus</name>
    <dbReference type="NCBI Taxonomy" id="2576891"/>
    <lineage>
        <taxon>Bacteria</taxon>
        <taxon>Pseudomonadati</taxon>
        <taxon>Verrucomicrobiota</taxon>
        <taxon>Opitutia</taxon>
        <taxon>Opitutales</taxon>
        <taxon>Opitutaceae</taxon>
        <taxon>Nibricoccus</taxon>
    </lineage>
</organism>
<reference evidence="2 3" key="1">
    <citation type="submission" date="2017-09" db="EMBL/GenBank/DDBJ databases">
        <title>Complete genome sequence of Verrucomicrobial strain HZ-65, isolated from freshwater.</title>
        <authorList>
            <person name="Choi A."/>
        </authorList>
    </citation>
    <scope>NUCLEOTIDE SEQUENCE [LARGE SCALE GENOMIC DNA]</scope>
    <source>
        <strain evidence="2 3">HZ-65</strain>
    </source>
</reference>
<accession>A0A290Q9C0</accession>
<gene>
    <name evidence="2" type="ORF">CMV30_14340</name>
</gene>
<keyword evidence="1" id="KW-0812">Transmembrane</keyword>
<dbReference type="KEGG" id="vbh:CMV30_14340"/>
<evidence type="ECO:0000313" key="2">
    <source>
        <dbReference type="EMBL" id="ATC65043.1"/>
    </source>
</evidence>
<evidence type="ECO:0008006" key="4">
    <source>
        <dbReference type="Google" id="ProtNLM"/>
    </source>
</evidence>
<dbReference type="Gene3D" id="2.40.50.140">
    <property type="entry name" value="Nucleic acid-binding proteins"/>
    <property type="match status" value="1"/>
</dbReference>
<proteinExistence type="predicted"/>
<evidence type="ECO:0000256" key="1">
    <source>
        <dbReference type="SAM" id="Phobius"/>
    </source>
</evidence>
<keyword evidence="1" id="KW-0472">Membrane</keyword>
<feature type="transmembrane region" description="Helical" evidence="1">
    <location>
        <begin position="95"/>
        <end position="121"/>
    </location>
</feature>
<dbReference type="RefSeq" id="WP_096056674.1">
    <property type="nucleotide sequence ID" value="NZ_CP023344.1"/>
</dbReference>
<dbReference type="InterPro" id="IPR012340">
    <property type="entry name" value="NA-bd_OB-fold"/>
</dbReference>
<dbReference type="OrthoDB" id="195363at2"/>
<feature type="transmembrane region" description="Helical" evidence="1">
    <location>
        <begin position="23"/>
        <end position="46"/>
    </location>
</feature>
<keyword evidence="3" id="KW-1185">Reference proteome</keyword>
<sequence length="198" mass="20774">MTTLALIDQLTRWWDEFSLAKQIFYGIALTAGLVSLILMVMAVFGMEHDDAVDALTSGGDVGHDGGGIFSVKPLTGFFLGFGWIGGFSLGRGAEVWLAVVLGCMAGGAMMALIVFMFRAILGIRSDGTARIEDAVGAVGTVYVTLPPAKAGGGQVTVTFRGRQETYGALQAGEQAVPSGEKVKVVSLIDARTVLVERL</sequence>
<feature type="transmembrane region" description="Helical" evidence="1">
    <location>
        <begin position="67"/>
        <end position="89"/>
    </location>
</feature>
<evidence type="ECO:0000313" key="3">
    <source>
        <dbReference type="Proteomes" id="UP000217265"/>
    </source>
</evidence>
<name>A0A290Q9C0_9BACT</name>
<dbReference type="AlphaFoldDB" id="A0A290Q9C0"/>
<keyword evidence="1" id="KW-1133">Transmembrane helix</keyword>
<protein>
    <recommendedName>
        <fullName evidence="4">NfeD-like C-terminal domain-containing protein</fullName>
    </recommendedName>
</protein>